<reference evidence="2 3" key="1">
    <citation type="journal article" date="2023" name="Nucleic Acids Res.">
        <title>The hologenome of Daphnia magna reveals possible DNA methylation and microbiome-mediated evolution of the host genome.</title>
        <authorList>
            <person name="Chaturvedi A."/>
            <person name="Li X."/>
            <person name="Dhandapani V."/>
            <person name="Marshall H."/>
            <person name="Kissane S."/>
            <person name="Cuenca-Cambronero M."/>
            <person name="Asole G."/>
            <person name="Calvet F."/>
            <person name="Ruiz-Romero M."/>
            <person name="Marangio P."/>
            <person name="Guigo R."/>
            <person name="Rago D."/>
            <person name="Mirbahai L."/>
            <person name="Eastwood N."/>
            <person name="Colbourne J.K."/>
            <person name="Zhou J."/>
            <person name="Mallon E."/>
            <person name="Orsini L."/>
        </authorList>
    </citation>
    <scope>NUCLEOTIDE SEQUENCE [LARGE SCALE GENOMIC DNA]</scope>
    <source>
        <strain evidence="2">LRV0_1</strain>
    </source>
</reference>
<evidence type="ECO:0000313" key="3">
    <source>
        <dbReference type="Proteomes" id="UP001234178"/>
    </source>
</evidence>
<dbReference type="EMBL" id="JAOYFB010000001">
    <property type="protein sequence ID" value="KAK4003168.1"/>
    <property type="molecule type" value="Genomic_DNA"/>
</dbReference>
<organism evidence="2 3">
    <name type="scientific">Daphnia magna</name>
    <dbReference type="NCBI Taxonomy" id="35525"/>
    <lineage>
        <taxon>Eukaryota</taxon>
        <taxon>Metazoa</taxon>
        <taxon>Ecdysozoa</taxon>
        <taxon>Arthropoda</taxon>
        <taxon>Crustacea</taxon>
        <taxon>Branchiopoda</taxon>
        <taxon>Diplostraca</taxon>
        <taxon>Cladocera</taxon>
        <taxon>Anomopoda</taxon>
        <taxon>Daphniidae</taxon>
        <taxon>Daphnia</taxon>
    </lineage>
</organism>
<name>A0ABQ9YRC8_9CRUS</name>
<sequence>MTDRSRPISLASVIAPMPSNQDSTERYPPQQHTAQFASIGRRQTFKPSTCGLECVYKADATASMKKKKN</sequence>
<gene>
    <name evidence="2" type="ORF">OUZ56_004950</name>
</gene>
<proteinExistence type="predicted"/>
<comment type="caution">
    <text evidence="2">The sequence shown here is derived from an EMBL/GenBank/DDBJ whole genome shotgun (WGS) entry which is preliminary data.</text>
</comment>
<evidence type="ECO:0000256" key="1">
    <source>
        <dbReference type="SAM" id="MobiDB-lite"/>
    </source>
</evidence>
<feature type="region of interest" description="Disordered" evidence="1">
    <location>
        <begin position="1"/>
        <end position="27"/>
    </location>
</feature>
<keyword evidence="3" id="KW-1185">Reference proteome</keyword>
<dbReference type="Proteomes" id="UP001234178">
    <property type="component" value="Unassembled WGS sequence"/>
</dbReference>
<protein>
    <submittedName>
        <fullName evidence="2">Uncharacterized protein</fullName>
    </submittedName>
</protein>
<accession>A0ABQ9YRC8</accession>
<evidence type="ECO:0000313" key="2">
    <source>
        <dbReference type="EMBL" id="KAK4003168.1"/>
    </source>
</evidence>